<evidence type="ECO:0000313" key="2">
    <source>
        <dbReference type="EMBL" id="KAK6498160.1"/>
    </source>
</evidence>
<sequence length="348" mass="37660">MHRVSSRPGDTQTEYSFSHEGGLSSTNGCSSPVAFLTSSTWLTAAVFDGFLPGRRPCCVLPSDLRVQSVYASGHLGYRGGGGRCGGGETRFGNYVRRRGYRFLDDAWVQGSPWHECLGSGRDPWQTCHWVSPYVAALNASDVSYETSGTETRLLGQPNTYKMCWKITIGRCSHPEPTPDLLASPQTCSCTNFIITWATTSCGPCIAFLVESSISQAEFIELQLYNRNLTHFLQTGQDFGVTYDHIPADIGSWAGLPHHVRFTVNAQGTLIEGIGLENTRISPPSAPPPDEDGEDGPIVPDEGELSDSNSNSTLVGSGSESDHNEVSGNIFDDPLPVIREEEAEAGTFA</sequence>
<dbReference type="EMBL" id="JAVHJM010000014">
    <property type="protein sequence ID" value="KAK6498160.1"/>
    <property type="molecule type" value="Genomic_DNA"/>
</dbReference>
<accession>A0AAN8RIB9</accession>
<dbReference type="AlphaFoldDB" id="A0AAN8RIB9"/>
<keyword evidence="3" id="KW-1185">Reference proteome</keyword>
<feature type="region of interest" description="Disordered" evidence="1">
    <location>
        <begin position="1"/>
        <end position="24"/>
    </location>
</feature>
<feature type="compositionally biased region" description="Acidic residues" evidence="1">
    <location>
        <begin position="288"/>
        <end position="304"/>
    </location>
</feature>
<evidence type="ECO:0000256" key="1">
    <source>
        <dbReference type="SAM" id="MobiDB-lite"/>
    </source>
</evidence>
<name>A0AAN8RIB9_9PEZI</name>
<reference evidence="2 3" key="1">
    <citation type="submission" date="2019-10" db="EMBL/GenBank/DDBJ databases">
        <authorList>
            <person name="Palmer J.M."/>
        </authorList>
    </citation>
    <scope>NUCLEOTIDE SEQUENCE [LARGE SCALE GENOMIC DNA]</scope>
    <source>
        <strain evidence="2 3">TWF506</strain>
    </source>
</reference>
<organism evidence="2 3">
    <name type="scientific">Arthrobotrys conoides</name>
    <dbReference type="NCBI Taxonomy" id="74498"/>
    <lineage>
        <taxon>Eukaryota</taxon>
        <taxon>Fungi</taxon>
        <taxon>Dikarya</taxon>
        <taxon>Ascomycota</taxon>
        <taxon>Pezizomycotina</taxon>
        <taxon>Orbiliomycetes</taxon>
        <taxon>Orbiliales</taxon>
        <taxon>Orbiliaceae</taxon>
        <taxon>Arthrobotrys</taxon>
    </lineage>
</organism>
<gene>
    <name evidence="2" type="ORF">TWF506_004399</name>
</gene>
<feature type="region of interest" description="Disordered" evidence="1">
    <location>
        <begin position="277"/>
        <end position="348"/>
    </location>
</feature>
<dbReference type="Proteomes" id="UP001307849">
    <property type="component" value="Unassembled WGS sequence"/>
</dbReference>
<protein>
    <submittedName>
        <fullName evidence="2">Uncharacterized protein</fullName>
    </submittedName>
</protein>
<evidence type="ECO:0000313" key="3">
    <source>
        <dbReference type="Proteomes" id="UP001307849"/>
    </source>
</evidence>
<feature type="compositionally biased region" description="Polar residues" evidence="1">
    <location>
        <begin position="305"/>
        <end position="318"/>
    </location>
</feature>
<proteinExistence type="predicted"/>
<comment type="caution">
    <text evidence="2">The sequence shown here is derived from an EMBL/GenBank/DDBJ whole genome shotgun (WGS) entry which is preliminary data.</text>
</comment>